<dbReference type="GO" id="GO:0004536">
    <property type="term" value="F:DNA nuclease activity"/>
    <property type="evidence" value="ECO:0007669"/>
    <property type="project" value="InterPro"/>
</dbReference>
<dbReference type="Gene3D" id="3.20.20.140">
    <property type="entry name" value="Metal-dependent hydrolases"/>
    <property type="match status" value="1"/>
</dbReference>
<dbReference type="NCBIfam" id="TIGR00010">
    <property type="entry name" value="YchF/TatD family DNA exonuclease"/>
    <property type="match status" value="1"/>
</dbReference>
<dbReference type="PANTHER" id="PTHR46124">
    <property type="entry name" value="D-AMINOACYL-TRNA DEACYLASE"/>
    <property type="match status" value="1"/>
</dbReference>
<gene>
    <name evidence="4" type="ORF">SAMN00768000_0984</name>
</gene>
<dbReference type="GO" id="GO:0016788">
    <property type="term" value="F:hydrolase activity, acting on ester bonds"/>
    <property type="evidence" value="ECO:0007669"/>
    <property type="project" value="InterPro"/>
</dbReference>
<dbReference type="OrthoDB" id="9810005at2"/>
<dbReference type="GO" id="GO:0046872">
    <property type="term" value="F:metal ion binding"/>
    <property type="evidence" value="ECO:0007669"/>
    <property type="project" value="UniProtKB-KW"/>
</dbReference>
<sequence length="257" mass="29078">MNLRGFDSHCHLQDPAFDPDREEVYQRAREQDLGMIIPGYDMPSSEQAIRFAQVHEATWALIGVHPHDAKTFTDADKEQLKTWAREQPVIGIGEIGLDYHYMNSPKDVQIAVFREQAELARALNLPIVVHSREAEEDTLGVLRDIPGIQGILHCFTGSPEFARALLDLGFYLSFAGPISFKSAHGLRDIVKWVPMDRLLIETDSPYLSPVPWRGRRNEPLRVIRVAEVVAAQKNFSTQQVFEATASNIFSVFRVLGR</sequence>
<feature type="binding site" evidence="3">
    <location>
        <position position="11"/>
    </location>
    <ligand>
        <name>a divalent metal cation</name>
        <dbReference type="ChEBI" id="CHEBI:60240"/>
        <label>1</label>
    </ligand>
</feature>
<dbReference type="Pfam" id="PF01026">
    <property type="entry name" value="TatD_DNase"/>
    <property type="match status" value="1"/>
</dbReference>
<organism evidence="4 5">
    <name type="scientific">Sulfobacillus thermosulfidooxidans (strain DSM 9293 / VKM B-1269 / AT-1)</name>
    <dbReference type="NCBI Taxonomy" id="929705"/>
    <lineage>
        <taxon>Bacteria</taxon>
        <taxon>Bacillati</taxon>
        <taxon>Bacillota</taxon>
        <taxon>Clostridia</taxon>
        <taxon>Eubacteriales</taxon>
        <taxon>Clostridiales Family XVII. Incertae Sedis</taxon>
        <taxon>Sulfobacillus</taxon>
    </lineage>
</organism>
<dbReference type="SUPFAM" id="SSF51556">
    <property type="entry name" value="Metallo-dependent hydrolases"/>
    <property type="match status" value="1"/>
</dbReference>
<feature type="binding site" evidence="3">
    <location>
        <position position="130"/>
    </location>
    <ligand>
        <name>a divalent metal cation</name>
        <dbReference type="ChEBI" id="CHEBI:60240"/>
        <label>2</label>
    </ligand>
</feature>
<protein>
    <submittedName>
        <fullName evidence="4">TatD DNase family protein</fullName>
    </submittedName>
</protein>
<dbReference type="PANTHER" id="PTHR46124:SF2">
    <property type="entry name" value="D-AMINOACYL-TRNA DEACYLASE"/>
    <property type="match status" value="1"/>
</dbReference>
<dbReference type="PROSITE" id="PS01090">
    <property type="entry name" value="TATD_2"/>
    <property type="match status" value="1"/>
</dbReference>
<evidence type="ECO:0000256" key="1">
    <source>
        <dbReference type="ARBA" id="ARBA00022723"/>
    </source>
</evidence>
<keyword evidence="1 3" id="KW-0479">Metal-binding</keyword>
<dbReference type="Proteomes" id="UP000192660">
    <property type="component" value="Unassembled WGS sequence"/>
</dbReference>
<evidence type="ECO:0000256" key="2">
    <source>
        <dbReference type="ARBA" id="ARBA00022801"/>
    </source>
</evidence>
<feature type="binding site" evidence="3">
    <location>
        <position position="203"/>
    </location>
    <ligand>
        <name>a divalent metal cation</name>
        <dbReference type="ChEBI" id="CHEBI:60240"/>
        <label>1</label>
    </ligand>
</feature>
<dbReference type="InterPro" id="IPR032466">
    <property type="entry name" value="Metal_Hydrolase"/>
</dbReference>
<dbReference type="PIRSF" id="PIRSF005902">
    <property type="entry name" value="DNase_TatD"/>
    <property type="match status" value="1"/>
</dbReference>
<dbReference type="GO" id="GO:0005829">
    <property type="term" value="C:cytosol"/>
    <property type="evidence" value="ECO:0007669"/>
    <property type="project" value="TreeGrafter"/>
</dbReference>
<keyword evidence="2" id="KW-0378">Hydrolase</keyword>
<reference evidence="5" key="1">
    <citation type="submission" date="2017-04" db="EMBL/GenBank/DDBJ databases">
        <authorList>
            <person name="Varghese N."/>
            <person name="Submissions S."/>
        </authorList>
    </citation>
    <scope>NUCLEOTIDE SEQUENCE [LARGE SCALE GENOMIC DNA]</scope>
    <source>
        <strain evidence="5">DSM 9293</strain>
    </source>
</reference>
<dbReference type="CDD" id="cd01310">
    <property type="entry name" value="TatD_DNAse"/>
    <property type="match status" value="1"/>
</dbReference>
<accession>A0A1W1WAC8</accession>
<proteinExistence type="predicted"/>
<dbReference type="InterPro" id="IPR018228">
    <property type="entry name" value="DNase_TatD-rel_CS"/>
</dbReference>
<dbReference type="RefSeq" id="WP_020374286.1">
    <property type="nucleotide sequence ID" value="NZ_FWWY01000001.1"/>
</dbReference>
<name>A0A1W1WAC8_SULTA</name>
<evidence type="ECO:0000256" key="3">
    <source>
        <dbReference type="PIRSR" id="PIRSR005902-1"/>
    </source>
</evidence>
<evidence type="ECO:0000313" key="4">
    <source>
        <dbReference type="EMBL" id="SMC03246.1"/>
    </source>
</evidence>
<evidence type="ECO:0000313" key="5">
    <source>
        <dbReference type="Proteomes" id="UP000192660"/>
    </source>
</evidence>
<dbReference type="EMBL" id="FWWY01000001">
    <property type="protein sequence ID" value="SMC03246.1"/>
    <property type="molecule type" value="Genomic_DNA"/>
</dbReference>
<dbReference type="AlphaFoldDB" id="A0A1W1WAC8"/>
<feature type="binding site" evidence="3">
    <location>
        <position position="94"/>
    </location>
    <ligand>
        <name>a divalent metal cation</name>
        <dbReference type="ChEBI" id="CHEBI:60240"/>
        <label>1</label>
    </ligand>
</feature>
<dbReference type="InterPro" id="IPR015991">
    <property type="entry name" value="TatD/YcfH-like"/>
</dbReference>
<dbReference type="InterPro" id="IPR001130">
    <property type="entry name" value="TatD-like"/>
</dbReference>
<dbReference type="STRING" id="28034.BFX07_00360"/>
<keyword evidence="5" id="KW-1185">Reference proteome</keyword>
<dbReference type="FunFam" id="3.20.20.140:FF:000005">
    <property type="entry name" value="TatD family hydrolase"/>
    <property type="match status" value="1"/>
</dbReference>
<feature type="binding site" evidence="3">
    <location>
        <position position="9"/>
    </location>
    <ligand>
        <name>a divalent metal cation</name>
        <dbReference type="ChEBI" id="CHEBI:60240"/>
        <label>1</label>
    </ligand>
</feature>
<feature type="binding site" evidence="3">
    <location>
        <position position="153"/>
    </location>
    <ligand>
        <name>a divalent metal cation</name>
        <dbReference type="ChEBI" id="CHEBI:60240"/>
        <label>2</label>
    </ligand>
</feature>